<dbReference type="PANTHER" id="PTHR38687">
    <property type="entry name" value="CELL DIVISION PROTEIN DEDD-RELATED"/>
    <property type="match status" value="1"/>
</dbReference>
<gene>
    <name evidence="4" type="ORF">ORQ98_04090</name>
</gene>
<dbReference type="SUPFAM" id="SSF110997">
    <property type="entry name" value="Sporulation related repeat"/>
    <property type="match status" value="1"/>
</dbReference>
<dbReference type="RefSeq" id="WP_274687505.1">
    <property type="nucleotide sequence ID" value="NZ_JAPMOU010000003.1"/>
</dbReference>
<name>A0ABT5U449_9GAMM</name>
<sequence>MDDGLKQRLVGAIVLVALAVIFLPQLFDQETPYQVVKVPIPQPPTAVVEPAYIEQQRQRVAERQKELVSNKSEENEPQDNTQPIVEEQVPVELITDDRDIVADEKKTAPQLEEKIEPTESVNAQQIIPSLDEQGVPVTWTLQLATFGNQTNADKLLSELRAAGYKAYSKQVSNGQKGLTRVFVGPSLSKDSVIQQQQSIAKRWSLSGLVMRFKP</sequence>
<dbReference type="InterPro" id="IPR007730">
    <property type="entry name" value="SPOR-like_dom"/>
</dbReference>
<accession>A0ABT5U449</accession>
<reference evidence="4 5" key="1">
    <citation type="submission" date="2022-11" db="EMBL/GenBank/DDBJ databases">
        <title>Spartinivicinus poritis sp. nov., isolated from scleractinian coral Porites lutea.</title>
        <authorList>
            <person name="Zhang G."/>
            <person name="Cai L."/>
            <person name="Wei Q."/>
        </authorList>
    </citation>
    <scope>NUCLEOTIDE SEQUENCE [LARGE SCALE GENOMIC DNA]</scope>
    <source>
        <strain evidence="4 5">A2-2</strain>
    </source>
</reference>
<dbReference type="Pfam" id="PF05036">
    <property type="entry name" value="SPOR"/>
    <property type="match status" value="1"/>
</dbReference>
<dbReference type="InterPro" id="IPR036680">
    <property type="entry name" value="SPOR-like_sf"/>
</dbReference>
<proteinExistence type="predicted"/>
<keyword evidence="2" id="KW-0472">Membrane</keyword>
<dbReference type="Proteomes" id="UP001528823">
    <property type="component" value="Unassembled WGS sequence"/>
</dbReference>
<organism evidence="4 5">
    <name type="scientific">Spartinivicinus poritis</name>
    <dbReference type="NCBI Taxonomy" id="2994640"/>
    <lineage>
        <taxon>Bacteria</taxon>
        <taxon>Pseudomonadati</taxon>
        <taxon>Pseudomonadota</taxon>
        <taxon>Gammaproteobacteria</taxon>
        <taxon>Oceanospirillales</taxon>
        <taxon>Zooshikellaceae</taxon>
        <taxon>Spartinivicinus</taxon>
    </lineage>
</organism>
<feature type="compositionally biased region" description="Basic and acidic residues" evidence="1">
    <location>
        <begin position="63"/>
        <end position="74"/>
    </location>
</feature>
<dbReference type="InterPro" id="IPR052521">
    <property type="entry name" value="Cell_div_SPOR-domain"/>
</dbReference>
<dbReference type="PROSITE" id="PS51724">
    <property type="entry name" value="SPOR"/>
    <property type="match status" value="1"/>
</dbReference>
<keyword evidence="5" id="KW-1185">Reference proteome</keyword>
<protein>
    <submittedName>
        <fullName evidence="4">SPOR domain-containing protein</fullName>
    </submittedName>
</protein>
<comment type="caution">
    <text evidence="4">The sequence shown here is derived from an EMBL/GenBank/DDBJ whole genome shotgun (WGS) entry which is preliminary data.</text>
</comment>
<evidence type="ECO:0000256" key="2">
    <source>
        <dbReference type="SAM" id="Phobius"/>
    </source>
</evidence>
<dbReference type="EMBL" id="JAPMOU010000003">
    <property type="protein sequence ID" value="MDE1461138.1"/>
    <property type="molecule type" value="Genomic_DNA"/>
</dbReference>
<feature type="domain" description="SPOR" evidence="3">
    <location>
        <begin position="133"/>
        <end position="212"/>
    </location>
</feature>
<keyword evidence="2" id="KW-1133">Transmembrane helix</keyword>
<keyword evidence="2" id="KW-0812">Transmembrane</keyword>
<dbReference type="Gene3D" id="3.30.70.1070">
    <property type="entry name" value="Sporulation related repeat"/>
    <property type="match status" value="1"/>
</dbReference>
<evidence type="ECO:0000313" key="5">
    <source>
        <dbReference type="Proteomes" id="UP001528823"/>
    </source>
</evidence>
<feature type="transmembrane region" description="Helical" evidence="2">
    <location>
        <begin position="9"/>
        <end position="27"/>
    </location>
</feature>
<dbReference type="PANTHER" id="PTHR38687:SF1">
    <property type="entry name" value="CELL DIVISION PROTEIN DEDD"/>
    <property type="match status" value="1"/>
</dbReference>
<feature type="region of interest" description="Disordered" evidence="1">
    <location>
        <begin position="63"/>
        <end position="82"/>
    </location>
</feature>
<evidence type="ECO:0000259" key="3">
    <source>
        <dbReference type="PROSITE" id="PS51724"/>
    </source>
</evidence>
<evidence type="ECO:0000313" key="4">
    <source>
        <dbReference type="EMBL" id="MDE1461138.1"/>
    </source>
</evidence>
<evidence type="ECO:0000256" key="1">
    <source>
        <dbReference type="SAM" id="MobiDB-lite"/>
    </source>
</evidence>